<evidence type="ECO:0008006" key="3">
    <source>
        <dbReference type="Google" id="ProtNLM"/>
    </source>
</evidence>
<dbReference type="InterPro" id="IPR013083">
    <property type="entry name" value="Znf_RING/FYVE/PHD"/>
</dbReference>
<dbReference type="EMBL" id="JBDJPC010000021">
    <property type="protein sequence ID" value="KAL1487695.1"/>
    <property type="molecule type" value="Genomic_DNA"/>
</dbReference>
<dbReference type="SUPFAM" id="SSF57903">
    <property type="entry name" value="FYVE/PHD zinc finger"/>
    <property type="match status" value="1"/>
</dbReference>
<dbReference type="InterPro" id="IPR011011">
    <property type="entry name" value="Znf_FYVE_PHD"/>
</dbReference>
<organism evidence="1 2">
    <name type="scientific">Hypothenemus hampei</name>
    <name type="common">Coffee berry borer</name>
    <dbReference type="NCBI Taxonomy" id="57062"/>
    <lineage>
        <taxon>Eukaryota</taxon>
        <taxon>Metazoa</taxon>
        <taxon>Ecdysozoa</taxon>
        <taxon>Arthropoda</taxon>
        <taxon>Hexapoda</taxon>
        <taxon>Insecta</taxon>
        <taxon>Pterygota</taxon>
        <taxon>Neoptera</taxon>
        <taxon>Endopterygota</taxon>
        <taxon>Coleoptera</taxon>
        <taxon>Polyphaga</taxon>
        <taxon>Cucujiformia</taxon>
        <taxon>Curculionidae</taxon>
        <taxon>Scolytinae</taxon>
        <taxon>Hypothenemus</taxon>
    </lineage>
</organism>
<evidence type="ECO:0000313" key="2">
    <source>
        <dbReference type="Proteomes" id="UP001566132"/>
    </source>
</evidence>
<accession>A0ABD1DZF1</accession>
<proteinExistence type="predicted"/>
<dbReference type="Gene3D" id="3.30.40.10">
    <property type="entry name" value="Zinc/RING finger domain, C3HC4 (zinc finger)"/>
    <property type="match status" value="1"/>
</dbReference>
<dbReference type="AlphaFoldDB" id="A0ABD1DZF1"/>
<comment type="caution">
    <text evidence="1">The sequence shown here is derived from an EMBL/GenBank/DDBJ whole genome shotgun (WGS) entry which is preliminary data.</text>
</comment>
<name>A0ABD1DZF1_HYPHA</name>
<sequence length="114" mass="13431">MPTVIKKRGRPSGADKTVIGLKRKKIKKRPAEFVKKSVNDQIFKKFFDFNSFIYLKNQILERKHKEILKCNSCDSNLNRLAIKCDSCLSWFNLDCVGLQTKPKKRLWFCRNCFV</sequence>
<gene>
    <name evidence="1" type="ORF">ABEB36_015672</name>
</gene>
<protein>
    <recommendedName>
        <fullName evidence="3">PHD-type domain-containing protein</fullName>
    </recommendedName>
</protein>
<keyword evidence="2" id="KW-1185">Reference proteome</keyword>
<dbReference type="Proteomes" id="UP001566132">
    <property type="component" value="Unassembled WGS sequence"/>
</dbReference>
<evidence type="ECO:0000313" key="1">
    <source>
        <dbReference type="EMBL" id="KAL1487695.1"/>
    </source>
</evidence>
<reference evidence="1 2" key="1">
    <citation type="submission" date="2024-05" db="EMBL/GenBank/DDBJ databases">
        <title>Genetic variation in Jamaican populations of the coffee berry borer (Hypothenemus hampei).</title>
        <authorList>
            <person name="Errbii M."/>
            <person name="Myrie A."/>
        </authorList>
    </citation>
    <scope>NUCLEOTIDE SEQUENCE [LARGE SCALE GENOMIC DNA]</scope>
    <source>
        <strain evidence="1">JA-Hopewell-2020-01-JO</strain>
        <tissue evidence="1">Whole body</tissue>
    </source>
</reference>